<dbReference type="InterPro" id="IPR006680">
    <property type="entry name" value="Amidohydro-rel"/>
</dbReference>
<evidence type="ECO:0000256" key="1">
    <source>
        <dbReference type="ARBA" id="ARBA00022801"/>
    </source>
</evidence>
<reference evidence="3 4" key="1">
    <citation type="submission" date="2019-02" db="EMBL/GenBank/DDBJ databases">
        <title>Deep-cultivation of Planctomycetes and their phenomic and genomic characterization uncovers novel biology.</title>
        <authorList>
            <person name="Wiegand S."/>
            <person name="Jogler M."/>
            <person name="Boedeker C."/>
            <person name="Pinto D."/>
            <person name="Vollmers J."/>
            <person name="Rivas-Marin E."/>
            <person name="Kohn T."/>
            <person name="Peeters S.H."/>
            <person name="Heuer A."/>
            <person name="Rast P."/>
            <person name="Oberbeckmann S."/>
            <person name="Bunk B."/>
            <person name="Jeske O."/>
            <person name="Meyerdierks A."/>
            <person name="Storesund J.E."/>
            <person name="Kallscheuer N."/>
            <person name="Luecker S."/>
            <person name="Lage O.M."/>
            <person name="Pohl T."/>
            <person name="Merkel B.J."/>
            <person name="Hornburger P."/>
            <person name="Mueller R.-W."/>
            <person name="Bruemmer F."/>
            <person name="Labrenz M."/>
            <person name="Spormann A.M."/>
            <person name="Op Den Camp H."/>
            <person name="Overmann J."/>
            <person name="Amann R."/>
            <person name="Jetten M.S.M."/>
            <person name="Mascher T."/>
            <person name="Medema M.H."/>
            <person name="Devos D.P."/>
            <person name="Kaster A.-K."/>
            <person name="Ovreas L."/>
            <person name="Rohde M."/>
            <person name="Galperin M.Y."/>
            <person name="Jogler C."/>
        </authorList>
    </citation>
    <scope>NUCLEOTIDE SEQUENCE [LARGE SCALE GENOMIC DNA]</scope>
    <source>
        <strain evidence="3 4">Q31b</strain>
    </source>
</reference>
<dbReference type="EC" id="3.5.4.-" evidence="3"/>
<feature type="domain" description="Amidohydrolase-related" evidence="2">
    <location>
        <begin position="52"/>
        <end position="373"/>
    </location>
</feature>
<dbReference type="PANTHER" id="PTHR43794:SF11">
    <property type="entry name" value="AMIDOHYDROLASE-RELATED DOMAIN-CONTAINING PROTEIN"/>
    <property type="match status" value="1"/>
</dbReference>
<dbReference type="AlphaFoldDB" id="A0A5C6DS15"/>
<sequence>MKKPTRTLSARWVFPVTGKPIDRGWVRVDDDRIVEVGKGKLPPGTIDLGEVVLLPQLVNAHTHLEFSDFKEPIGHVGIPLHDWIGKVIGARRDVSTADPSRAIRAGVEESAANGVALVGDIATPPQSVVTTQSGVEVVSFAETIGLASERFRERLRAATEHLRLYPDAAISPHAPYSTNPIAMEKCVGLAIQHGCPLAMHVAESSFERELLCTGKGPFAERLKALGVWQDGLFPWSRPLRKEPFQHLIALLAKAPRGLLVHGNDLRTGEIECVARHPTLTVVFCPRTHAFFGYDPHPVAEMIAAGVPVALGTDSRASNPDLSVWKEVQFLLRTRADLDPHGVLRMATSNGATSLGRPDLGRIEVGCQAKFGYVETSARSVENVFCDFATNDFRPVRIS</sequence>
<dbReference type="InterPro" id="IPR011059">
    <property type="entry name" value="Metal-dep_hydrolase_composite"/>
</dbReference>
<evidence type="ECO:0000313" key="3">
    <source>
        <dbReference type="EMBL" id="TWU39035.1"/>
    </source>
</evidence>
<evidence type="ECO:0000259" key="2">
    <source>
        <dbReference type="Pfam" id="PF01979"/>
    </source>
</evidence>
<dbReference type="RefSeq" id="WP_146601301.1">
    <property type="nucleotide sequence ID" value="NZ_SJPY01000006.1"/>
</dbReference>
<dbReference type="PANTHER" id="PTHR43794">
    <property type="entry name" value="AMINOHYDROLASE SSNA-RELATED"/>
    <property type="match status" value="1"/>
</dbReference>
<comment type="caution">
    <text evidence="3">The sequence shown here is derived from an EMBL/GenBank/DDBJ whole genome shotgun (WGS) entry which is preliminary data.</text>
</comment>
<organism evidence="3 4">
    <name type="scientific">Novipirellula aureliae</name>
    <dbReference type="NCBI Taxonomy" id="2527966"/>
    <lineage>
        <taxon>Bacteria</taxon>
        <taxon>Pseudomonadati</taxon>
        <taxon>Planctomycetota</taxon>
        <taxon>Planctomycetia</taxon>
        <taxon>Pirellulales</taxon>
        <taxon>Pirellulaceae</taxon>
        <taxon>Novipirellula</taxon>
    </lineage>
</organism>
<evidence type="ECO:0000313" key="4">
    <source>
        <dbReference type="Proteomes" id="UP000315471"/>
    </source>
</evidence>
<dbReference type="InterPro" id="IPR032466">
    <property type="entry name" value="Metal_Hydrolase"/>
</dbReference>
<dbReference type="SUPFAM" id="SSF51556">
    <property type="entry name" value="Metallo-dependent hydrolases"/>
    <property type="match status" value="1"/>
</dbReference>
<dbReference type="InterPro" id="IPR050287">
    <property type="entry name" value="MTA/SAH_deaminase"/>
</dbReference>
<gene>
    <name evidence="3" type="ORF">Q31b_41160</name>
</gene>
<accession>A0A5C6DS15</accession>
<dbReference type="GO" id="GO:0016810">
    <property type="term" value="F:hydrolase activity, acting on carbon-nitrogen (but not peptide) bonds"/>
    <property type="evidence" value="ECO:0007669"/>
    <property type="project" value="InterPro"/>
</dbReference>
<dbReference type="EMBL" id="SJPY01000006">
    <property type="protein sequence ID" value="TWU39035.1"/>
    <property type="molecule type" value="Genomic_DNA"/>
</dbReference>
<dbReference type="OrthoDB" id="9807210at2"/>
<keyword evidence="1 3" id="KW-0378">Hydrolase</keyword>
<name>A0A5C6DS15_9BACT</name>
<dbReference type="Proteomes" id="UP000315471">
    <property type="component" value="Unassembled WGS sequence"/>
</dbReference>
<proteinExistence type="predicted"/>
<dbReference type="Gene3D" id="3.20.20.140">
    <property type="entry name" value="Metal-dependent hydrolases"/>
    <property type="match status" value="1"/>
</dbReference>
<protein>
    <submittedName>
        <fullName evidence="3">Aminodeoxyfutalosine deaminase</fullName>
        <ecNumber evidence="3">3.5.4.-</ecNumber>
    </submittedName>
</protein>
<keyword evidence="4" id="KW-1185">Reference proteome</keyword>
<dbReference type="Pfam" id="PF01979">
    <property type="entry name" value="Amidohydro_1"/>
    <property type="match status" value="1"/>
</dbReference>
<dbReference type="SUPFAM" id="SSF51338">
    <property type="entry name" value="Composite domain of metallo-dependent hydrolases"/>
    <property type="match status" value="1"/>
</dbReference>